<feature type="transmembrane region" description="Helical" evidence="5">
    <location>
        <begin position="147"/>
        <end position="168"/>
    </location>
</feature>
<dbReference type="OrthoDB" id="9811701at2"/>
<protein>
    <submittedName>
        <fullName evidence="6">TIGR00659 family protein</fullName>
    </submittedName>
</protein>
<name>A0A1M6QE44_9FIRM</name>
<sequence>MNLWITLFVIAVTIFSYWFSRRLNRRNPTSPLTNVVFLSTTIIILILLASGLTFEDYTPGKNIMTFLLGPATVALAVPLHKNVQILKRYLVPILSGILLGVLSTLISVAALAKLLGLDQVITLSMLPKSVTVPIAVEITRIVGGDPALTAAFVVATGTGGSMIAFWLLDRLKIQNPICRGLAIGTTAHGQGTAIAIQEGELPGAMAGIAMALTAVFTSFLAPFLIPFLLIIF</sequence>
<dbReference type="Pfam" id="PF04172">
    <property type="entry name" value="LrgB"/>
    <property type="match status" value="1"/>
</dbReference>
<feature type="transmembrane region" description="Helical" evidence="5">
    <location>
        <begin position="6"/>
        <end position="23"/>
    </location>
</feature>
<reference evidence="7" key="1">
    <citation type="submission" date="2016-11" db="EMBL/GenBank/DDBJ databases">
        <authorList>
            <person name="Varghese N."/>
            <person name="Submissions S."/>
        </authorList>
    </citation>
    <scope>NUCLEOTIDE SEQUENCE [LARGE SCALE GENOMIC DNA]</scope>
    <source>
        <strain evidence="7">DSM 10349</strain>
    </source>
</reference>
<comment type="subcellular location">
    <subcellularLocation>
        <location evidence="1">Membrane</location>
        <topology evidence="1">Multi-pass membrane protein</topology>
    </subcellularLocation>
</comment>
<dbReference type="InterPro" id="IPR007300">
    <property type="entry name" value="CidB/LrgB"/>
</dbReference>
<evidence type="ECO:0000256" key="4">
    <source>
        <dbReference type="ARBA" id="ARBA00023136"/>
    </source>
</evidence>
<feature type="transmembrane region" description="Helical" evidence="5">
    <location>
        <begin position="35"/>
        <end position="54"/>
    </location>
</feature>
<dbReference type="EMBL" id="FRAR01000008">
    <property type="protein sequence ID" value="SHK18333.1"/>
    <property type="molecule type" value="Genomic_DNA"/>
</dbReference>
<feature type="transmembrane region" description="Helical" evidence="5">
    <location>
        <begin position="208"/>
        <end position="231"/>
    </location>
</feature>
<evidence type="ECO:0000256" key="5">
    <source>
        <dbReference type="SAM" id="Phobius"/>
    </source>
</evidence>
<dbReference type="PANTHER" id="PTHR30249">
    <property type="entry name" value="PUTATIVE SEROTONIN TRANSPORTER"/>
    <property type="match status" value="1"/>
</dbReference>
<keyword evidence="2 5" id="KW-0812">Transmembrane</keyword>
<organism evidence="6 7">
    <name type="scientific">Desulforamulus aeronauticus DSM 10349</name>
    <dbReference type="NCBI Taxonomy" id="1121421"/>
    <lineage>
        <taxon>Bacteria</taxon>
        <taxon>Bacillati</taxon>
        <taxon>Bacillota</taxon>
        <taxon>Clostridia</taxon>
        <taxon>Eubacteriales</taxon>
        <taxon>Peptococcaceae</taxon>
        <taxon>Desulforamulus</taxon>
    </lineage>
</organism>
<evidence type="ECO:0000256" key="2">
    <source>
        <dbReference type="ARBA" id="ARBA00022692"/>
    </source>
</evidence>
<proteinExistence type="predicted"/>
<keyword evidence="4 5" id="KW-0472">Membrane</keyword>
<gene>
    <name evidence="6" type="ORF">SAMN02745123_00985</name>
</gene>
<dbReference type="Proteomes" id="UP000183997">
    <property type="component" value="Unassembled WGS sequence"/>
</dbReference>
<dbReference type="PANTHER" id="PTHR30249:SF0">
    <property type="entry name" value="PLASTIDAL GLYCOLATE_GLYCERATE TRANSLOCATOR 1, CHLOROPLASTIC"/>
    <property type="match status" value="1"/>
</dbReference>
<dbReference type="GO" id="GO:0016020">
    <property type="term" value="C:membrane"/>
    <property type="evidence" value="ECO:0007669"/>
    <property type="project" value="UniProtKB-SubCell"/>
</dbReference>
<keyword evidence="3 5" id="KW-1133">Transmembrane helix</keyword>
<dbReference type="AlphaFoldDB" id="A0A1M6QE44"/>
<feature type="transmembrane region" description="Helical" evidence="5">
    <location>
        <begin position="180"/>
        <end position="196"/>
    </location>
</feature>
<keyword evidence="7" id="KW-1185">Reference proteome</keyword>
<dbReference type="RefSeq" id="WP_072911369.1">
    <property type="nucleotide sequence ID" value="NZ_FRAR01000008.1"/>
</dbReference>
<evidence type="ECO:0000256" key="3">
    <source>
        <dbReference type="ARBA" id="ARBA00022989"/>
    </source>
</evidence>
<dbReference type="STRING" id="1121421.SAMN02745123_00985"/>
<feature type="transmembrane region" description="Helical" evidence="5">
    <location>
        <begin position="60"/>
        <end position="77"/>
    </location>
</feature>
<evidence type="ECO:0000313" key="7">
    <source>
        <dbReference type="Proteomes" id="UP000183997"/>
    </source>
</evidence>
<feature type="transmembrane region" description="Helical" evidence="5">
    <location>
        <begin position="89"/>
        <end position="112"/>
    </location>
</feature>
<accession>A0A1M6QE44</accession>
<evidence type="ECO:0000313" key="6">
    <source>
        <dbReference type="EMBL" id="SHK18333.1"/>
    </source>
</evidence>
<evidence type="ECO:0000256" key="1">
    <source>
        <dbReference type="ARBA" id="ARBA00004141"/>
    </source>
</evidence>